<feature type="signal peptide" evidence="1">
    <location>
        <begin position="1"/>
        <end position="25"/>
    </location>
</feature>
<organism evidence="3 4">
    <name type="scientific">Pedobacter cryoconitis</name>
    <dbReference type="NCBI Taxonomy" id="188932"/>
    <lineage>
        <taxon>Bacteria</taxon>
        <taxon>Pseudomonadati</taxon>
        <taxon>Bacteroidota</taxon>
        <taxon>Sphingobacteriia</taxon>
        <taxon>Sphingobacteriales</taxon>
        <taxon>Sphingobacteriaceae</taxon>
        <taxon>Pedobacter</taxon>
    </lineage>
</organism>
<accession>A0A7W8YRI9</accession>
<name>A0A7W8YRI9_9SPHI</name>
<sequence length="258" mass="28323">MYLQKAIITSVLIAGIGLATANAQAKHEDTEFYTPVPKKVTPGKTINAAPSDAVILFDGKNQDSWVMTDDRTKPAQWIVANGQLTVNKKVGNIETKQSFGNYQLHIEWQVPKNITGTGQLRGNSGLFLASMGKGDLGYELQILDSYDNNTYTNGMAGSIYKQTTPLVNPSLKPGEWQTYDVIWTAPTFKADSTVNTPAKVTVLYNGVLVQNNFELKGPTQYVGTASYTKAHGPLPVKLQAHGDKSEPVSYRNIWIREL</sequence>
<dbReference type="RefSeq" id="WP_183866539.1">
    <property type="nucleotide sequence ID" value="NZ_JACHCF010000003.1"/>
</dbReference>
<dbReference type="InterPro" id="IPR010496">
    <property type="entry name" value="AL/BT2_dom"/>
</dbReference>
<dbReference type="GO" id="GO:0016787">
    <property type="term" value="F:hydrolase activity"/>
    <property type="evidence" value="ECO:0007669"/>
    <property type="project" value="InterPro"/>
</dbReference>
<feature type="chain" id="PRO_5030792759" description="3-keto-alpha-glucoside-1,2-lyase/3-keto-2-hydroxy-glucal hydratase domain-containing protein" evidence="1">
    <location>
        <begin position="26"/>
        <end position="258"/>
    </location>
</feature>
<gene>
    <name evidence="3" type="ORF">HDE69_001566</name>
</gene>
<dbReference type="Pfam" id="PF06439">
    <property type="entry name" value="3keto-disac_hyd"/>
    <property type="match status" value="1"/>
</dbReference>
<comment type="caution">
    <text evidence="3">The sequence shown here is derived from an EMBL/GenBank/DDBJ whole genome shotgun (WGS) entry which is preliminary data.</text>
</comment>
<dbReference type="AlphaFoldDB" id="A0A7W8YRI9"/>
<protein>
    <recommendedName>
        <fullName evidence="2">3-keto-alpha-glucoside-1,2-lyase/3-keto-2-hydroxy-glucal hydratase domain-containing protein</fullName>
    </recommendedName>
</protein>
<reference evidence="3 4" key="1">
    <citation type="submission" date="2020-08" db="EMBL/GenBank/DDBJ databases">
        <title>Genomic Encyclopedia of Type Strains, Phase IV (KMG-V): Genome sequencing to study the core and pangenomes of soil and plant-associated prokaryotes.</title>
        <authorList>
            <person name="Whitman W."/>
        </authorList>
    </citation>
    <scope>NUCLEOTIDE SEQUENCE [LARGE SCALE GENOMIC DNA]</scope>
    <source>
        <strain evidence="3 4">MP7CTX6</strain>
    </source>
</reference>
<evidence type="ECO:0000259" key="2">
    <source>
        <dbReference type="Pfam" id="PF06439"/>
    </source>
</evidence>
<dbReference type="Gene3D" id="2.60.120.560">
    <property type="entry name" value="Exo-inulinase, domain 1"/>
    <property type="match status" value="1"/>
</dbReference>
<feature type="domain" description="3-keto-alpha-glucoside-1,2-lyase/3-keto-2-hydroxy-glucal hydratase" evidence="2">
    <location>
        <begin position="53"/>
        <end position="256"/>
    </location>
</feature>
<dbReference type="Proteomes" id="UP000537718">
    <property type="component" value="Unassembled WGS sequence"/>
</dbReference>
<dbReference type="EMBL" id="JACHCF010000003">
    <property type="protein sequence ID" value="MBB5620517.1"/>
    <property type="molecule type" value="Genomic_DNA"/>
</dbReference>
<evidence type="ECO:0000256" key="1">
    <source>
        <dbReference type="SAM" id="SignalP"/>
    </source>
</evidence>
<evidence type="ECO:0000313" key="3">
    <source>
        <dbReference type="EMBL" id="MBB5620517.1"/>
    </source>
</evidence>
<evidence type="ECO:0000313" key="4">
    <source>
        <dbReference type="Proteomes" id="UP000537718"/>
    </source>
</evidence>
<proteinExistence type="predicted"/>
<keyword evidence="1" id="KW-0732">Signal</keyword>